<gene>
    <name evidence="2" type="ORF">GCM10010469_58920</name>
</gene>
<feature type="region of interest" description="Disordered" evidence="1">
    <location>
        <begin position="1"/>
        <end position="48"/>
    </location>
</feature>
<dbReference type="EMBL" id="BAAAUW010000040">
    <property type="protein sequence ID" value="GAA3276695.1"/>
    <property type="molecule type" value="Genomic_DNA"/>
</dbReference>
<evidence type="ECO:0000256" key="1">
    <source>
        <dbReference type="SAM" id="MobiDB-lite"/>
    </source>
</evidence>
<name>A0ABP6R4M9_9ACTN</name>
<feature type="compositionally biased region" description="Gly residues" evidence="1">
    <location>
        <begin position="19"/>
        <end position="35"/>
    </location>
</feature>
<keyword evidence="3" id="KW-1185">Reference proteome</keyword>
<organism evidence="2 3">
    <name type="scientific">Streptomyces labedae</name>
    <dbReference type="NCBI Taxonomy" id="285569"/>
    <lineage>
        <taxon>Bacteria</taxon>
        <taxon>Bacillati</taxon>
        <taxon>Actinomycetota</taxon>
        <taxon>Actinomycetes</taxon>
        <taxon>Kitasatosporales</taxon>
        <taxon>Streptomycetaceae</taxon>
        <taxon>Streptomyces</taxon>
    </lineage>
</organism>
<reference evidence="3" key="1">
    <citation type="journal article" date="2019" name="Int. J. Syst. Evol. Microbiol.">
        <title>The Global Catalogue of Microorganisms (GCM) 10K type strain sequencing project: providing services to taxonomists for standard genome sequencing and annotation.</title>
        <authorList>
            <consortium name="The Broad Institute Genomics Platform"/>
            <consortium name="The Broad Institute Genome Sequencing Center for Infectious Disease"/>
            <person name="Wu L."/>
            <person name="Ma J."/>
        </authorList>
    </citation>
    <scope>NUCLEOTIDE SEQUENCE [LARGE SCALE GENOMIC DNA]</scope>
    <source>
        <strain evidence="3">JCM 9381</strain>
    </source>
</reference>
<evidence type="ECO:0000313" key="3">
    <source>
        <dbReference type="Proteomes" id="UP001500728"/>
    </source>
</evidence>
<sequence length="77" mass="7713">MTLGAGQDRSRGSAPPRADGGGAQGTKAGDLGGGIVSRKAEAEAEAEPLRLRVAVRGAEELQAGARGRGGGVRCTRR</sequence>
<comment type="caution">
    <text evidence="2">The sequence shown here is derived from an EMBL/GenBank/DDBJ whole genome shotgun (WGS) entry which is preliminary data.</text>
</comment>
<feature type="compositionally biased region" description="Basic and acidic residues" evidence="1">
    <location>
        <begin position="38"/>
        <end position="48"/>
    </location>
</feature>
<dbReference type="Proteomes" id="UP001500728">
    <property type="component" value="Unassembled WGS sequence"/>
</dbReference>
<protein>
    <submittedName>
        <fullName evidence="2">Uncharacterized protein</fullName>
    </submittedName>
</protein>
<evidence type="ECO:0000313" key="2">
    <source>
        <dbReference type="EMBL" id="GAA3276695.1"/>
    </source>
</evidence>
<accession>A0ABP6R4M9</accession>
<proteinExistence type="predicted"/>